<dbReference type="AlphaFoldDB" id="L9KZ70"/>
<dbReference type="PANTHER" id="PTHR11544">
    <property type="entry name" value="COLD SHOCK DOMAIN CONTAINING PROTEINS"/>
    <property type="match status" value="1"/>
</dbReference>
<dbReference type="InterPro" id="IPR050181">
    <property type="entry name" value="Cold_shock_domain"/>
</dbReference>
<evidence type="ECO:0000313" key="2">
    <source>
        <dbReference type="EMBL" id="ELW67978.1"/>
    </source>
</evidence>
<feature type="region of interest" description="Disordered" evidence="1">
    <location>
        <begin position="162"/>
        <end position="214"/>
    </location>
</feature>
<name>L9KZ70_TUPCH</name>
<reference evidence="3" key="1">
    <citation type="submission" date="2012-07" db="EMBL/GenBank/DDBJ databases">
        <title>Genome of the Chinese tree shrew, a rising model animal genetically related to primates.</title>
        <authorList>
            <person name="Zhang G."/>
            <person name="Fan Y."/>
            <person name="Yao Y."/>
            <person name="Huang Z."/>
        </authorList>
    </citation>
    <scope>NUCLEOTIDE SEQUENCE [LARGE SCALE GENOMIC DNA]</scope>
</reference>
<organism evidence="2 3">
    <name type="scientific">Tupaia chinensis</name>
    <name type="common">Chinese tree shrew</name>
    <name type="synonym">Tupaia belangeri chinensis</name>
    <dbReference type="NCBI Taxonomy" id="246437"/>
    <lineage>
        <taxon>Eukaryota</taxon>
        <taxon>Metazoa</taxon>
        <taxon>Chordata</taxon>
        <taxon>Craniata</taxon>
        <taxon>Vertebrata</taxon>
        <taxon>Euteleostomi</taxon>
        <taxon>Mammalia</taxon>
        <taxon>Eutheria</taxon>
        <taxon>Euarchontoglires</taxon>
        <taxon>Scandentia</taxon>
        <taxon>Tupaiidae</taxon>
        <taxon>Tupaia</taxon>
    </lineage>
</organism>
<dbReference type="Proteomes" id="UP000011518">
    <property type="component" value="Unassembled WGS sequence"/>
</dbReference>
<protein>
    <submittedName>
        <fullName evidence="2">Nuclease-sensitive element-binding protein 1</fullName>
    </submittedName>
</protein>
<dbReference type="InParanoid" id="L9KZ70"/>
<dbReference type="STRING" id="246437.L9KZ70"/>
<gene>
    <name evidence="2" type="ORF">TREES_T100006381</name>
</gene>
<reference evidence="3" key="2">
    <citation type="journal article" date="2013" name="Nat. Commun.">
        <title>Genome of the Chinese tree shrew.</title>
        <authorList>
            <person name="Fan Y."/>
            <person name="Huang Z.Y."/>
            <person name="Cao C.C."/>
            <person name="Chen C.S."/>
            <person name="Chen Y.X."/>
            <person name="Fan D.D."/>
            <person name="He J."/>
            <person name="Hou H.L."/>
            <person name="Hu L."/>
            <person name="Hu X.T."/>
            <person name="Jiang X.T."/>
            <person name="Lai R."/>
            <person name="Lang Y.S."/>
            <person name="Liang B."/>
            <person name="Liao S.G."/>
            <person name="Mu D."/>
            <person name="Ma Y.Y."/>
            <person name="Niu Y.Y."/>
            <person name="Sun X.Q."/>
            <person name="Xia J.Q."/>
            <person name="Xiao J."/>
            <person name="Xiong Z.Q."/>
            <person name="Xu L."/>
            <person name="Yang L."/>
            <person name="Zhang Y."/>
            <person name="Zhao W."/>
            <person name="Zhao X.D."/>
            <person name="Zheng Y.T."/>
            <person name="Zhou J.M."/>
            <person name="Zhu Y.B."/>
            <person name="Zhang G.J."/>
            <person name="Wang J."/>
            <person name="Yao Y.G."/>
        </authorList>
    </citation>
    <scope>NUCLEOTIDE SEQUENCE [LARGE SCALE GENOMIC DNA]</scope>
</reference>
<evidence type="ECO:0000256" key="1">
    <source>
        <dbReference type="SAM" id="MobiDB-lite"/>
    </source>
</evidence>
<accession>L9KZ70</accession>
<proteinExistence type="predicted"/>
<dbReference type="EMBL" id="KB320587">
    <property type="protein sequence ID" value="ELW67978.1"/>
    <property type="molecule type" value="Genomic_DNA"/>
</dbReference>
<evidence type="ECO:0000313" key="3">
    <source>
        <dbReference type="Proteomes" id="UP000011518"/>
    </source>
</evidence>
<keyword evidence="3" id="KW-1185">Reference proteome</keyword>
<sequence length="214" mass="23920">MDSGRQSPHLNNSFSAKYTEKFDLFFLVMSALQSTSYKVHLLRGVAEGDLEFDAEGEKGAEAKDVTGLDGVPVRGSKYAADPDHYRCYPVIGVLHAITSKITRTVEKQWRVLTTRVQEHKADQGRRVCIRVTDYDFAGALLTKDNLKRTPMKRIRKIKEMTPKVSSHLHVGTTETSIMDAEDQRTLNHNTAETKAADPPAENSSTPEAEQGRDE</sequence>